<organism evidence="16">
    <name type="scientific">Hypsiglena sp. JMG-2014</name>
    <dbReference type="NCBI Taxonomy" id="1550645"/>
    <lineage>
        <taxon>Eukaryota</taxon>
        <taxon>Metazoa</taxon>
        <taxon>Chordata</taxon>
        <taxon>Craniata</taxon>
        <taxon>Vertebrata</taxon>
        <taxon>Euteleostomi</taxon>
        <taxon>Lepidosauria</taxon>
        <taxon>Squamata</taxon>
        <taxon>Bifurcata</taxon>
        <taxon>Unidentata</taxon>
        <taxon>Episquamata</taxon>
        <taxon>Toxicofera</taxon>
        <taxon>Serpentes</taxon>
        <taxon>Colubroidea</taxon>
        <taxon>Dipsadidae</taxon>
        <taxon>Hypsiglena</taxon>
    </lineage>
</organism>
<accession>A0A098M0F6</accession>
<dbReference type="GO" id="GO:0045259">
    <property type="term" value="C:proton-transporting ATP synthase complex"/>
    <property type="evidence" value="ECO:0007669"/>
    <property type="project" value="UniProtKB-UniRule"/>
</dbReference>
<dbReference type="EMBL" id="GBSI01000298">
    <property type="protein sequence ID" value="JAC96197.1"/>
    <property type="molecule type" value="Transcribed_RNA"/>
</dbReference>
<keyword evidence="10" id="KW-0472">Membrane</keyword>
<keyword evidence="8 15" id="KW-0406">Ion transport</keyword>
<dbReference type="Pfam" id="PF05680">
    <property type="entry name" value="ATP-synt_E"/>
    <property type="match status" value="1"/>
</dbReference>
<evidence type="ECO:0000256" key="11">
    <source>
        <dbReference type="ARBA" id="ARBA00023310"/>
    </source>
</evidence>
<evidence type="ECO:0000256" key="7">
    <source>
        <dbReference type="ARBA" id="ARBA00022990"/>
    </source>
</evidence>
<comment type="subunit">
    <text evidence="13">Component of the ATP synthase complex composed at least of ATP5F1A/subunit alpha, ATP5F1B/subunit beta, ATP5MC1/subunit c (homooctomer), MT-ATP6/subunit a, MT-ATP8/subunit 8, ATP5ME/subunit e, ATP5MF/subunit f, ATP5MG/subunit g, ATP5MK/subunit k, ATP5MJ/subunit j, ATP5F1C/subunit gamma, ATP5F1D/subunit delta, ATP5F1E/subunit epsilon, ATP5PF/subunit F6, ATP5PB/subunit b, ATP5PD/subunit d, ATP5PO/subunit OSCP. ATP synthase complex consists of a soluble F(1) head domain (subunits alpha(3) and beta(3)) - the catalytic core - and a membrane F(0) domain - the membrane proton channel (subunits c, a, 8, e, f, g, k and j). These two domains are linked by a central stalk (subunits gamma, delta, and epsilon) rotating inside the F1 region and a stationary peripheral stalk (subunits F6, b, d, and OSCP).</text>
</comment>
<protein>
    <recommendedName>
        <fullName evidence="14 15">ATP synthase F(0) complex subunit e, mitochondrial</fullName>
    </recommendedName>
</protein>
<comment type="subcellular location">
    <subcellularLocation>
        <location evidence="1 15">Mitochondrion inner membrane</location>
    </subcellularLocation>
</comment>
<dbReference type="AlphaFoldDB" id="A0A098M0F6"/>
<keyword evidence="6 15" id="KW-0999">Mitochondrion inner membrane</keyword>
<comment type="similarity">
    <text evidence="2 15">Belongs to the ATPase e subunit family.</text>
</comment>
<comment type="function">
    <text evidence="12 15">Subunit e, of the mitochondrial membrane ATP synthase complex (F(1)F(0) ATP synthase or Complex V) that produces ATP from ADP in the presence of a proton gradient across the membrane which is generated by electron transport complexes of the respiratory chain. ATP synthase complex consist of a soluble F(1) head domain - the catalytic core - and a membrane F(1) domain - the membrane proton channel. These two domains are linked by a central stalk rotating inside the F(1) region and a stationary peripheral stalk. During catalysis, ATP synthesis in the catalytic domain of F(1) is coupled via a rotary mechanism of the central stalk subunits to proton translocation. In vivo, can only synthesize ATP although its ATP hydrolase activity can be activated artificially in vitro. Part of the complex F(0) domain.</text>
</comment>
<evidence type="ECO:0000256" key="13">
    <source>
        <dbReference type="ARBA" id="ARBA00064647"/>
    </source>
</evidence>
<keyword evidence="5 15" id="KW-0375">Hydrogen ion transport</keyword>
<evidence type="ECO:0000256" key="1">
    <source>
        <dbReference type="ARBA" id="ARBA00004273"/>
    </source>
</evidence>
<keyword evidence="4 15" id="KW-0138">CF(0)</keyword>
<evidence type="ECO:0000256" key="8">
    <source>
        <dbReference type="ARBA" id="ARBA00023065"/>
    </source>
</evidence>
<keyword evidence="7" id="KW-0007">Acetylation</keyword>
<name>A0A098M0F6_9SAUR</name>
<keyword evidence="11 15" id="KW-0066">ATP synthesis</keyword>
<keyword evidence="3 15" id="KW-0813">Transport</keyword>
<dbReference type="GO" id="GO:0005743">
    <property type="term" value="C:mitochondrial inner membrane"/>
    <property type="evidence" value="ECO:0007669"/>
    <property type="project" value="UniProtKB-SubCell"/>
</dbReference>
<sequence>MIAPVEVSPLIKLCRYSALVLGIIYGARRYAYLKPIAAEDRRIEAEEKAKREELKRIAKALEEAQESILK</sequence>
<evidence type="ECO:0000256" key="4">
    <source>
        <dbReference type="ARBA" id="ARBA00022547"/>
    </source>
</evidence>
<evidence type="ECO:0000256" key="15">
    <source>
        <dbReference type="RuleBase" id="RU367005"/>
    </source>
</evidence>
<evidence type="ECO:0000256" key="10">
    <source>
        <dbReference type="ARBA" id="ARBA00023136"/>
    </source>
</evidence>
<dbReference type="GO" id="GO:0015078">
    <property type="term" value="F:proton transmembrane transporter activity"/>
    <property type="evidence" value="ECO:0007669"/>
    <property type="project" value="InterPro"/>
</dbReference>
<dbReference type="InterPro" id="IPR008386">
    <property type="entry name" value="ATP_synth_F0_esu_mt"/>
</dbReference>
<evidence type="ECO:0000256" key="14">
    <source>
        <dbReference type="ARBA" id="ARBA00074682"/>
    </source>
</evidence>
<evidence type="ECO:0000256" key="12">
    <source>
        <dbReference type="ARBA" id="ARBA00057306"/>
    </source>
</evidence>
<dbReference type="PANTHER" id="PTHR12427">
    <property type="entry name" value="ATP SYNTHASE E CHAIN, MITOCHONDRIAL"/>
    <property type="match status" value="1"/>
</dbReference>
<dbReference type="GO" id="GO:0015986">
    <property type="term" value="P:proton motive force-driven ATP synthesis"/>
    <property type="evidence" value="ECO:0007669"/>
    <property type="project" value="InterPro"/>
</dbReference>
<comment type="subunit">
    <text evidence="15">F-type ATPases have 2 components, CF(1) - the catalytic core - and CF(0) - the membrane proton channel. CF(1) and CF(0) have multiple subunits.</text>
</comment>
<dbReference type="PANTHER" id="PTHR12427:SF1">
    <property type="entry name" value="ATP SYNTHASE SUBUNIT E, MITOCHONDRIAL"/>
    <property type="match status" value="1"/>
</dbReference>
<evidence type="ECO:0000256" key="5">
    <source>
        <dbReference type="ARBA" id="ARBA00022781"/>
    </source>
</evidence>
<evidence type="ECO:0000256" key="2">
    <source>
        <dbReference type="ARBA" id="ARBA00007333"/>
    </source>
</evidence>
<evidence type="ECO:0000256" key="3">
    <source>
        <dbReference type="ARBA" id="ARBA00022448"/>
    </source>
</evidence>
<evidence type="ECO:0000256" key="9">
    <source>
        <dbReference type="ARBA" id="ARBA00023128"/>
    </source>
</evidence>
<keyword evidence="9 15" id="KW-0496">Mitochondrion</keyword>
<evidence type="ECO:0000256" key="6">
    <source>
        <dbReference type="ARBA" id="ARBA00022792"/>
    </source>
</evidence>
<evidence type="ECO:0000313" key="16">
    <source>
        <dbReference type="EMBL" id="JAC96197.1"/>
    </source>
</evidence>
<reference evidence="16" key="1">
    <citation type="submission" date="2014-09" db="EMBL/GenBank/DDBJ databases">
        <title>RNA-seq and high-definition mass spectrometry reveal the complex and divergent venoms of two rear-fanged colubrid snakes.</title>
        <authorList>
            <person name="McGivern J.J."/>
            <person name="Wray K.P."/>
            <person name="Margres M.J."/>
            <person name="Couch M.E."/>
            <person name="Mackessy S.P."/>
            <person name="Rokyta D.R."/>
        </authorList>
    </citation>
    <scope>NUCLEOTIDE SEQUENCE</scope>
    <source>
        <tissue evidence="16">Venom gland</tissue>
    </source>
</reference>
<proteinExistence type="inferred from homology"/>